<proteinExistence type="predicted"/>
<dbReference type="InterPro" id="IPR050726">
    <property type="entry name" value="mGluR"/>
</dbReference>
<dbReference type="EMBL" id="BLXT01007308">
    <property type="protein sequence ID" value="GFO37854.1"/>
    <property type="molecule type" value="Genomic_DNA"/>
</dbReference>
<evidence type="ECO:0000256" key="4">
    <source>
        <dbReference type="ARBA" id="ARBA00023136"/>
    </source>
</evidence>
<dbReference type="GO" id="GO:0004930">
    <property type="term" value="F:G protein-coupled receptor activity"/>
    <property type="evidence" value="ECO:0007669"/>
    <property type="project" value="InterPro"/>
</dbReference>
<dbReference type="Proteomes" id="UP000735302">
    <property type="component" value="Unassembled WGS sequence"/>
</dbReference>
<feature type="domain" description="G-protein coupled receptors family 3 profile" evidence="7">
    <location>
        <begin position="64"/>
        <end position="94"/>
    </location>
</feature>
<evidence type="ECO:0000313" key="8">
    <source>
        <dbReference type="EMBL" id="GFO37854.1"/>
    </source>
</evidence>
<keyword evidence="2 6" id="KW-0812">Transmembrane</keyword>
<evidence type="ECO:0000313" key="9">
    <source>
        <dbReference type="Proteomes" id="UP000735302"/>
    </source>
</evidence>
<comment type="subcellular location">
    <subcellularLocation>
        <location evidence="1">Membrane</location>
        <topology evidence="1">Multi-pass membrane protein</topology>
    </subcellularLocation>
</comment>
<evidence type="ECO:0000259" key="7">
    <source>
        <dbReference type="PROSITE" id="PS50259"/>
    </source>
</evidence>
<keyword evidence="3 6" id="KW-1133">Transmembrane helix</keyword>
<evidence type="ECO:0000256" key="6">
    <source>
        <dbReference type="SAM" id="Phobius"/>
    </source>
</evidence>
<gene>
    <name evidence="8" type="ORF">PoB_006435900</name>
</gene>
<protein>
    <submittedName>
        <fullName evidence="8">Metabotropic glutamate receptor-like</fullName>
    </submittedName>
</protein>
<keyword evidence="8" id="KW-0675">Receptor</keyword>
<dbReference type="PANTHER" id="PTHR24060">
    <property type="entry name" value="METABOTROPIC GLUTAMATE RECEPTOR"/>
    <property type="match status" value="1"/>
</dbReference>
<organism evidence="8 9">
    <name type="scientific">Plakobranchus ocellatus</name>
    <dbReference type="NCBI Taxonomy" id="259542"/>
    <lineage>
        <taxon>Eukaryota</taxon>
        <taxon>Metazoa</taxon>
        <taxon>Spiralia</taxon>
        <taxon>Lophotrochozoa</taxon>
        <taxon>Mollusca</taxon>
        <taxon>Gastropoda</taxon>
        <taxon>Heterobranchia</taxon>
        <taxon>Euthyneura</taxon>
        <taxon>Panpulmonata</taxon>
        <taxon>Sacoglossa</taxon>
        <taxon>Placobranchoidea</taxon>
        <taxon>Plakobranchidae</taxon>
        <taxon>Plakobranchus</taxon>
    </lineage>
</organism>
<name>A0AAV4D0X8_9GAST</name>
<accession>A0AAV4D0X8</accession>
<keyword evidence="9" id="KW-1185">Reference proteome</keyword>
<evidence type="ECO:0000256" key="2">
    <source>
        <dbReference type="ARBA" id="ARBA00022692"/>
    </source>
</evidence>
<keyword evidence="4 6" id="KW-0472">Membrane</keyword>
<sequence>MELTCDMTLPGLSSFLAYNLVLVLLCSVFAFKTCKLPDNFIERSSQLSSEKLIGLNCDMTLPGLSSFLAYNFVLVLLCSVFAFKTRKIPDNFIE</sequence>
<dbReference type="InterPro" id="IPR017978">
    <property type="entry name" value="GPCR_3_C"/>
</dbReference>
<evidence type="ECO:0000256" key="3">
    <source>
        <dbReference type="ARBA" id="ARBA00022989"/>
    </source>
</evidence>
<reference evidence="8 9" key="1">
    <citation type="journal article" date="2021" name="Elife">
        <title>Chloroplast acquisition without the gene transfer in kleptoplastic sea slugs, Plakobranchus ocellatus.</title>
        <authorList>
            <person name="Maeda T."/>
            <person name="Takahashi S."/>
            <person name="Yoshida T."/>
            <person name="Shimamura S."/>
            <person name="Takaki Y."/>
            <person name="Nagai Y."/>
            <person name="Toyoda A."/>
            <person name="Suzuki Y."/>
            <person name="Arimoto A."/>
            <person name="Ishii H."/>
            <person name="Satoh N."/>
            <person name="Nishiyama T."/>
            <person name="Hasebe M."/>
            <person name="Maruyama T."/>
            <person name="Minagawa J."/>
            <person name="Obokata J."/>
            <person name="Shigenobu S."/>
        </authorList>
    </citation>
    <scope>NUCLEOTIDE SEQUENCE [LARGE SCALE GENOMIC DNA]</scope>
</reference>
<feature type="transmembrane region" description="Helical" evidence="6">
    <location>
        <begin position="64"/>
        <end position="83"/>
    </location>
</feature>
<keyword evidence="5" id="KW-0325">Glycoprotein</keyword>
<evidence type="ECO:0000256" key="1">
    <source>
        <dbReference type="ARBA" id="ARBA00004141"/>
    </source>
</evidence>
<evidence type="ECO:0000256" key="5">
    <source>
        <dbReference type="ARBA" id="ARBA00023180"/>
    </source>
</evidence>
<feature type="transmembrane region" description="Helical" evidence="6">
    <location>
        <begin position="12"/>
        <end position="31"/>
    </location>
</feature>
<dbReference type="AlphaFoldDB" id="A0AAV4D0X8"/>
<comment type="caution">
    <text evidence="8">The sequence shown here is derived from an EMBL/GenBank/DDBJ whole genome shotgun (WGS) entry which is preliminary data.</text>
</comment>
<dbReference type="PROSITE" id="PS50259">
    <property type="entry name" value="G_PROTEIN_RECEP_F3_4"/>
    <property type="match status" value="1"/>
</dbReference>
<dbReference type="GO" id="GO:0016020">
    <property type="term" value="C:membrane"/>
    <property type="evidence" value="ECO:0007669"/>
    <property type="project" value="UniProtKB-SubCell"/>
</dbReference>